<evidence type="ECO:0000313" key="3">
    <source>
        <dbReference type="EMBL" id="GBP35812.1"/>
    </source>
</evidence>
<dbReference type="GO" id="GO:0051959">
    <property type="term" value="F:dynein light intermediate chain binding"/>
    <property type="evidence" value="ECO:0007669"/>
    <property type="project" value="InterPro"/>
</dbReference>
<dbReference type="InterPro" id="IPR036397">
    <property type="entry name" value="RNaseH_sf"/>
</dbReference>
<dbReference type="InterPro" id="IPR035706">
    <property type="entry name" value="AAA_9"/>
</dbReference>
<dbReference type="Gene3D" id="1.20.920.20">
    <property type="match status" value="1"/>
</dbReference>
<evidence type="ECO:0000259" key="2">
    <source>
        <dbReference type="Pfam" id="PF12781"/>
    </source>
</evidence>
<dbReference type="OrthoDB" id="10252139at2759"/>
<dbReference type="GO" id="GO:0003676">
    <property type="term" value="F:nucleic acid binding"/>
    <property type="evidence" value="ECO:0007669"/>
    <property type="project" value="InterPro"/>
</dbReference>
<comment type="caution">
    <text evidence="3">The sequence shown here is derived from an EMBL/GenBank/DDBJ whole genome shotgun (WGS) entry which is preliminary data.</text>
</comment>
<dbReference type="Pfam" id="PF12781">
    <property type="entry name" value="AAA_9"/>
    <property type="match status" value="1"/>
</dbReference>
<dbReference type="GO" id="GO:0007018">
    <property type="term" value="P:microtubule-based movement"/>
    <property type="evidence" value="ECO:0007669"/>
    <property type="project" value="InterPro"/>
</dbReference>
<dbReference type="STRING" id="151549.A0A4C1VBZ2"/>
<name>A0A4C1VBZ2_EUMVA</name>
<dbReference type="Gene3D" id="3.30.420.10">
    <property type="entry name" value="Ribonuclease H-like superfamily/Ribonuclease H"/>
    <property type="match status" value="1"/>
</dbReference>
<organism evidence="3 4">
    <name type="scientific">Eumeta variegata</name>
    <name type="common">Bagworm moth</name>
    <name type="synonym">Eumeta japonica</name>
    <dbReference type="NCBI Taxonomy" id="151549"/>
    <lineage>
        <taxon>Eukaryota</taxon>
        <taxon>Metazoa</taxon>
        <taxon>Ecdysozoa</taxon>
        <taxon>Arthropoda</taxon>
        <taxon>Hexapoda</taxon>
        <taxon>Insecta</taxon>
        <taxon>Pterygota</taxon>
        <taxon>Neoptera</taxon>
        <taxon>Endopterygota</taxon>
        <taxon>Lepidoptera</taxon>
        <taxon>Glossata</taxon>
        <taxon>Ditrysia</taxon>
        <taxon>Tineoidea</taxon>
        <taxon>Psychidae</taxon>
        <taxon>Oiketicinae</taxon>
        <taxon>Eumeta</taxon>
    </lineage>
</organism>
<evidence type="ECO:0000256" key="1">
    <source>
        <dbReference type="SAM" id="Coils"/>
    </source>
</evidence>
<keyword evidence="4" id="KW-1185">Reference proteome</keyword>
<dbReference type="PANTHER" id="PTHR45703">
    <property type="entry name" value="DYNEIN HEAVY CHAIN"/>
    <property type="match status" value="1"/>
</dbReference>
<accession>A0A4C1VBZ2</accession>
<dbReference type="GO" id="GO:0030286">
    <property type="term" value="C:dynein complex"/>
    <property type="evidence" value="ECO:0007669"/>
    <property type="project" value="InterPro"/>
</dbReference>
<feature type="domain" description="Dynein heavy chain ATP-binding dynein motor region" evidence="2">
    <location>
        <begin position="10"/>
        <end position="79"/>
    </location>
</feature>
<dbReference type="GO" id="GO:0045505">
    <property type="term" value="F:dynein intermediate chain binding"/>
    <property type="evidence" value="ECO:0007669"/>
    <property type="project" value="InterPro"/>
</dbReference>
<dbReference type="Proteomes" id="UP000299102">
    <property type="component" value="Unassembled WGS sequence"/>
</dbReference>
<keyword evidence="1" id="KW-0175">Coiled coil</keyword>
<proteinExistence type="predicted"/>
<evidence type="ECO:0000313" key="4">
    <source>
        <dbReference type="Proteomes" id="UP000299102"/>
    </source>
</evidence>
<sequence length="418" mass="47330">MANNTFSNADQLIYFALQHENPEVKEKSRELKIKKASLQKQQHELQENLLKDLSRNVDILHDASLLESLNKTRETSTTIAEALEAACVMEAQTVAARTAYEHGARCAAQLGLSVRHLSQHWHLVNLPTDILLQLFVDALSSCGQNHFHHDNASCRTSVETIRVLEDQKNELTGQPPYSPDLALNDVYLFPSVKNKLRGQRFSRREEAVDVFKIHVLEIPQSEWKRIIERVLLALHKKDKYIVVLHLLKQVHSTIIPDNLWQLLIQNCEQIVEDDIIKEINKKFAWIPEKYLQNVAALQSSSTELFNKLALDNNQLWKEFQIEDNFSVLTKLKLNPFEQLIAVATFRPQSLYRAITIFVDQLLGSGLMSAGEEVGRAARWGAGAGGSRTPRPLLVMGTHAGDQVAAYATAHARPLYQVL</sequence>
<dbReference type="EMBL" id="BGZK01000310">
    <property type="protein sequence ID" value="GBP35812.1"/>
    <property type="molecule type" value="Genomic_DNA"/>
</dbReference>
<dbReference type="InterPro" id="IPR026983">
    <property type="entry name" value="DHC"/>
</dbReference>
<reference evidence="3 4" key="1">
    <citation type="journal article" date="2019" name="Commun. Biol.">
        <title>The bagworm genome reveals a unique fibroin gene that provides high tensile strength.</title>
        <authorList>
            <person name="Kono N."/>
            <person name="Nakamura H."/>
            <person name="Ohtoshi R."/>
            <person name="Tomita M."/>
            <person name="Numata K."/>
            <person name="Arakawa K."/>
        </authorList>
    </citation>
    <scope>NUCLEOTIDE SEQUENCE [LARGE SCALE GENOMIC DNA]</scope>
</reference>
<gene>
    <name evidence="3" type="primary">DYNC2H1</name>
    <name evidence="3" type="ORF">EVAR_27732_1</name>
</gene>
<feature type="coiled-coil region" evidence="1">
    <location>
        <begin position="21"/>
        <end position="48"/>
    </location>
</feature>
<protein>
    <submittedName>
        <fullName evidence="3">Cytoplasmic dynein 2 heavy chain 1</fullName>
    </submittedName>
</protein>
<dbReference type="AlphaFoldDB" id="A0A4C1VBZ2"/>